<dbReference type="Pfam" id="PF04140">
    <property type="entry name" value="ICMT"/>
    <property type="match status" value="1"/>
</dbReference>
<dbReference type="PANTHER" id="PTHR12714:SF9">
    <property type="entry name" value="PROTEIN-S-ISOPRENYLCYSTEINE O-METHYLTRANSFERASE"/>
    <property type="match status" value="1"/>
</dbReference>
<dbReference type="GO" id="GO:0004671">
    <property type="term" value="F:protein C-terminal S-isoprenylcysteine carboxyl O-methyltransferase activity"/>
    <property type="evidence" value="ECO:0007669"/>
    <property type="project" value="UniProtKB-EC"/>
</dbReference>
<feature type="region of interest" description="Disordered" evidence="11">
    <location>
        <begin position="33"/>
        <end position="55"/>
    </location>
</feature>
<evidence type="ECO:0000256" key="7">
    <source>
        <dbReference type="ARBA" id="ARBA00022692"/>
    </source>
</evidence>
<evidence type="ECO:0000256" key="8">
    <source>
        <dbReference type="ARBA" id="ARBA00022989"/>
    </source>
</evidence>
<dbReference type="Proteomes" id="UP000214365">
    <property type="component" value="Unassembled WGS sequence"/>
</dbReference>
<evidence type="ECO:0000256" key="9">
    <source>
        <dbReference type="ARBA" id="ARBA00023136"/>
    </source>
</evidence>
<feature type="compositionally biased region" description="Low complexity" evidence="11">
    <location>
        <begin position="33"/>
        <end position="52"/>
    </location>
</feature>
<dbReference type="PANTHER" id="PTHR12714">
    <property type="entry name" value="PROTEIN-S ISOPRENYLCYSTEINE O-METHYLTRANSFERASE"/>
    <property type="match status" value="1"/>
</dbReference>
<comment type="caution">
    <text evidence="12">The sequence shown here is derived from an EMBL/GenBank/DDBJ whole genome shotgun (WGS) entry which is preliminary data.</text>
</comment>
<dbReference type="AlphaFoldDB" id="A0A225B6H8"/>
<accession>A0A225B6H8</accession>
<feature type="region of interest" description="Disordered" evidence="11">
    <location>
        <begin position="1"/>
        <end position="21"/>
    </location>
</feature>
<dbReference type="GeneID" id="31003415"/>
<comment type="subcellular location">
    <subcellularLocation>
        <location evidence="10">Endoplasmic reticulum membrane</location>
        <topology evidence="10">Multi-pass membrane protein</topology>
    </subcellularLocation>
    <subcellularLocation>
        <location evidence="1">Membrane</location>
        <topology evidence="1">Multi-pass membrane protein</topology>
    </subcellularLocation>
</comment>
<dbReference type="EMBL" id="LFMY01000004">
    <property type="protein sequence ID" value="OKL61507.1"/>
    <property type="molecule type" value="Genomic_DNA"/>
</dbReference>
<evidence type="ECO:0000256" key="6">
    <source>
        <dbReference type="ARBA" id="ARBA00022691"/>
    </source>
</evidence>
<keyword evidence="9 10" id="KW-0472">Membrane</keyword>
<evidence type="ECO:0000256" key="5">
    <source>
        <dbReference type="ARBA" id="ARBA00022679"/>
    </source>
</evidence>
<keyword evidence="8 10" id="KW-1133">Transmembrane helix</keyword>
<keyword evidence="7 10" id="KW-0812">Transmembrane</keyword>
<dbReference type="Gene3D" id="1.20.120.1630">
    <property type="match status" value="1"/>
</dbReference>
<evidence type="ECO:0000256" key="4">
    <source>
        <dbReference type="ARBA" id="ARBA00022603"/>
    </source>
</evidence>
<feature type="transmembrane region" description="Helical" evidence="10">
    <location>
        <begin position="107"/>
        <end position="126"/>
    </location>
</feature>
<keyword evidence="10" id="KW-0256">Endoplasmic reticulum</keyword>
<protein>
    <recommendedName>
        <fullName evidence="3 10">Protein-S-isoprenylcysteine O-methyltransferase</fullName>
        <ecNumber evidence="3 10">2.1.1.100</ecNumber>
    </recommendedName>
</protein>
<sequence>MSTGIPPPSFSSSPLESTDAGQRWEGEYMAWRPPGANANTSSANSNGSTAPPDIVNSAGASPHPSVLPNGKMSLAGISIRAFFLGVVLGISLIATIILLVWHPTPLWRLPFFISSLCLFHFLEFWVTAQYNTRDAEVSAFLLTANGAAYNIAHGSAMLECFIWHFLLAPKEGAGGGSWYSAIIVFFGLAAMIVGQIVRTVAMATAGSNFNHVVQARYREGHVLVTGGVYSLLRHPSYFGFFWWGLGSQLVMQNVVCFIGSRIQREERFLVAFFGDDYISYKSRTPVGIPFIA</sequence>
<keyword evidence="4 10" id="KW-0489">Methyltransferase</keyword>
<keyword evidence="6 10" id="KW-0949">S-adenosyl-L-methionine</keyword>
<dbReference type="OrthoDB" id="422086at2759"/>
<evidence type="ECO:0000313" key="13">
    <source>
        <dbReference type="Proteomes" id="UP000214365"/>
    </source>
</evidence>
<keyword evidence="13" id="KW-1185">Reference proteome</keyword>
<dbReference type="RefSeq" id="XP_020121628.1">
    <property type="nucleotide sequence ID" value="XM_020265984.1"/>
</dbReference>
<comment type="catalytic activity">
    <reaction evidence="10">
        <text>[protein]-C-terminal S-[(2E,6E)-farnesyl]-L-cysteine + S-adenosyl-L-methionine = [protein]-C-terminal S-[(2E,6E)-farnesyl]-L-cysteine methyl ester + S-adenosyl-L-homocysteine</text>
        <dbReference type="Rhea" id="RHEA:21672"/>
        <dbReference type="Rhea" id="RHEA-COMP:12125"/>
        <dbReference type="Rhea" id="RHEA-COMP:12126"/>
        <dbReference type="ChEBI" id="CHEBI:57856"/>
        <dbReference type="ChEBI" id="CHEBI:59789"/>
        <dbReference type="ChEBI" id="CHEBI:90510"/>
        <dbReference type="ChEBI" id="CHEBI:90511"/>
        <dbReference type="EC" id="2.1.1.100"/>
    </reaction>
</comment>
<gene>
    <name evidence="12" type="ORF">UA08_03660</name>
</gene>
<comment type="similarity">
    <text evidence="2 10">Belongs to the class VI-like SAM-binding methyltransferase superfamily. Isoprenylcysteine carboxyl methyltransferase family.</text>
</comment>
<feature type="transmembrane region" description="Helical" evidence="10">
    <location>
        <begin position="147"/>
        <end position="166"/>
    </location>
</feature>
<feature type="transmembrane region" description="Helical" evidence="10">
    <location>
        <begin position="178"/>
        <end position="197"/>
    </location>
</feature>
<proteinExistence type="inferred from homology"/>
<dbReference type="STRING" id="1441469.A0A225B6H8"/>
<dbReference type="InterPro" id="IPR025770">
    <property type="entry name" value="PPMT_MeTrfase"/>
</dbReference>
<keyword evidence="5" id="KW-0808">Transferase</keyword>
<evidence type="ECO:0000313" key="12">
    <source>
        <dbReference type="EMBL" id="OKL61507.1"/>
    </source>
</evidence>
<evidence type="ECO:0000256" key="3">
    <source>
        <dbReference type="ARBA" id="ARBA00012151"/>
    </source>
</evidence>
<reference evidence="12 13" key="1">
    <citation type="submission" date="2015-06" db="EMBL/GenBank/DDBJ databases">
        <title>Talaromyces atroroseus IBT 11181 draft genome.</title>
        <authorList>
            <person name="Rasmussen K.B."/>
            <person name="Rasmussen S."/>
            <person name="Petersen B."/>
            <person name="Sicheritz-Ponten T."/>
            <person name="Mortensen U.H."/>
            <person name="Thrane U."/>
        </authorList>
    </citation>
    <scope>NUCLEOTIDE SEQUENCE [LARGE SCALE GENOMIC DNA]</scope>
    <source>
        <strain evidence="12 13">IBT 11181</strain>
    </source>
</reference>
<evidence type="ECO:0000256" key="10">
    <source>
        <dbReference type="RuleBase" id="RU362022"/>
    </source>
</evidence>
<dbReference type="GO" id="GO:0032259">
    <property type="term" value="P:methylation"/>
    <property type="evidence" value="ECO:0007669"/>
    <property type="project" value="UniProtKB-KW"/>
</dbReference>
<evidence type="ECO:0000256" key="2">
    <source>
        <dbReference type="ARBA" id="ARBA00009140"/>
    </source>
</evidence>
<dbReference type="EC" id="2.1.1.100" evidence="3 10"/>
<evidence type="ECO:0000256" key="1">
    <source>
        <dbReference type="ARBA" id="ARBA00004141"/>
    </source>
</evidence>
<feature type="transmembrane region" description="Helical" evidence="10">
    <location>
        <begin position="81"/>
        <end position="101"/>
    </location>
</feature>
<dbReference type="GO" id="GO:0005789">
    <property type="term" value="C:endoplasmic reticulum membrane"/>
    <property type="evidence" value="ECO:0007669"/>
    <property type="project" value="UniProtKB-SubCell"/>
</dbReference>
<dbReference type="InterPro" id="IPR007269">
    <property type="entry name" value="ICMT_MeTrfase"/>
</dbReference>
<name>A0A225B6H8_TALAT</name>
<organism evidence="12 13">
    <name type="scientific">Talaromyces atroroseus</name>
    <dbReference type="NCBI Taxonomy" id="1441469"/>
    <lineage>
        <taxon>Eukaryota</taxon>
        <taxon>Fungi</taxon>
        <taxon>Dikarya</taxon>
        <taxon>Ascomycota</taxon>
        <taxon>Pezizomycotina</taxon>
        <taxon>Eurotiomycetes</taxon>
        <taxon>Eurotiomycetidae</taxon>
        <taxon>Eurotiales</taxon>
        <taxon>Trichocomaceae</taxon>
        <taxon>Talaromyces</taxon>
        <taxon>Talaromyces sect. Trachyspermi</taxon>
    </lineage>
</organism>
<evidence type="ECO:0000256" key="11">
    <source>
        <dbReference type="SAM" id="MobiDB-lite"/>
    </source>
</evidence>
<dbReference type="PROSITE" id="PS51564">
    <property type="entry name" value="SAM_ICMT"/>
    <property type="match status" value="1"/>
</dbReference>